<feature type="domain" description="C3H1-type" evidence="8">
    <location>
        <begin position="278"/>
        <end position="300"/>
    </location>
</feature>
<evidence type="ECO:0000256" key="4">
    <source>
        <dbReference type="ARBA" id="ARBA00022833"/>
    </source>
</evidence>
<gene>
    <name evidence="9" type="ORF">L484_001689</name>
</gene>
<dbReference type="PROSITE" id="PS50103">
    <property type="entry name" value="ZF_C3H1"/>
    <property type="match status" value="1"/>
</dbReference>
<dbReference type="Pfam" id="PF12796">
    <property type="entry name" value="Ank_2"/>
    <property type="match status" value="1"/>
</dbReference>
<keyword evidence="2" id="KW-0677">Repeat</keyword>
<dbReference type="SUPFAM" id="SSF48403">
    <property type="entry name" value="Ankyrin repeat"/>
    <property type="match status" value="1"/>
</dbReference>
<evidence type="ECO:0000313" key="9">
    <source>
        <dbReference type="EMBL" id="EXC43315.1"/>
    </source>
</evidence>
<keyword evidence="4 7" id="KW-0862">Zinc</keyword>
<dbReference type="GO" id="GO:0008270">
    <property type="term" value="F:zinc ion binding"/>
    <property type="evidence" value="ECO:0007669"/>
    <property type="project" value="UniProtKB-KW"/>
</dbReference>
<evidence type="ECO:0000256" key="3">
    <source>
        <dbReference type="ARBA" id="ARBA00022771"/>
    </source>
</evidence>
<feature type="zinc finger region" description="C3H1-type" evidence="7">
    <location>
        <begin position="278"/>
        <end position="300"/>
    </location>
</feature>
<sequence length="706" mass="76377">MCSGSKRKPEAAGLIMDGELEKQEGLRYNSVLLELSASDDLVGFKSAVEEEGLDIDEASLWYGGRIGSKKLGFEERTPLMIAAMFGSKDVLNYILEIGCVDVNRSCGSDKATALHCATAGASAASDEVVKLLLAASADANSLDASGNRPGDLILPVRSSAFNLKKKDLDAMLNGSNGIDEAFGLPEQVVDELEEEERPEILTLRAAKDGVEKKEYPVDLSLPDIKNGIYSTDDFRMYTFKIKPCSRAYSHDWTECPFVHPGENARRRDPRKYHYSCVPCPEFRKGSCRQGDACEYAHGIFECWLHPAQYRTRLCKDETGCQRRVCFFAHKPEELRPLYASTGSAVPSPRSFSASASSLDMGSITPLALGSPSVLMPPSTPPMTPSGASSPMGGNMWQNQSNIAPPSLQLPGSRLKSALSARDMNFDIETHRRRQQQLRDEIAGISSPSSWNNGLSNPSAFSMLGDRTGELNRLGGVKPTNLEDVFGSLDPAILSQLQGLSLDTTTASQLQSPTGIQMRQSMNQQLNSSYPISLSSSPARASPLFGDTSGGSAAAVLSARAAAFAKRSQSFIERSVVNRHSGISSPAGSSIMASSNLSDWGSPDGKLDWGIQGEELNKLRKSASFGLRSSGGSYAAATAAASTPATVDEPDVSWVQSLVVEPQPKKTVQYNNNSFEEQQQCHFDTPVPEMLPAWVEQMYMEQEQMVA</sequence>
<name>W9T201_9ROSA</name>
<dbReference type="SMART" id="SM00356">
    <property type="entry name" value="ZnF_C3H1"/>
    <property type="match status" value="2"/>
</dbReference>
<keyword evidence="3 7" id="KW-0863">Zinc-finger</keyword>
<dbReference type="PROSITE" id="PS50088">
    <property type="entry name" value="ANK_REPEAT"/>
    <property type="match status" value="1"/>
</dbReference>
<evidence type="ECO:0000256" key="7">
    <source>
        <dbReference type="PROSITE-ProRule" id="PRU00723"/>
    </source>
</evidence>
<dbReference type="OrthoDB" id="410307at2759"/>
<protein>
    <submittedName>
        <fullName evidence="9">Zinc finger CCCH domain-containing protein 66</fullName>
    </submittedName>
</protein>
<dbReference type="SMART" id="SM00248">
    <property type="entry name" value="ANK"/>
    <property type="match status" value="2"/>
</dbReference>
<dbReference type="InterPro" id="IPR000571">
    <property type="entry name" value="Znf_CCCH"/>
</dbReference>
<dbReference type="GO" id="GO:0003677">
    <property type="term" value="F:DNA binding"/>
    <property type="evidence" value="ECO:0007669"/>
    <property type="project" value="UniProtKB-KW"/>
</dbReference>
<evidence type="ECO:0000256" key="6">
    <source>
        <dbReference type="PROSITE-ProRule" id="PRU00023"/>
    </source>
</evidence>
<keyword evidence="1 7" id="KW-0479">Metal-binding</keyword>
<dbReference type="STRING" id="981085.W9T201"/>
<dbReference type="AlphaFoldDB" id="W9T201"/>
<dbReference type="KEGG" id="mnt:21385283"/>
<dbReference type="PANTHER" id="PTHR14493:SF87">
    <property type="entry name" value="ZINC FINGER CCCH DOMAIN-CONTAINING PROTEIN 66"/>
    <property type="match status" value="1"/>
</dbReference>
<accession>W9T201</accession>
<dbReference type="FunFam" id="3.30.1370.210:FF:000009">
    <property type="entry name" value="Zinc finger CCCH domain-containing protein 66"/>
    <property type="match status" value="1"/>
</dbReference>
<evidence type="ECO:0000256" key="5">
    <source>
        <dbReference type="ARBA" id="ARBA00023125"/>
    </source>
</evidence>
<dbReference type="InterPro" id="IPR036770">
    <property type="entry name" value="Ankyrin_rpt-contain_sf"/>
</dbReference>
<feature type="repeat" description="ANK" evidence="6">
    <location>
        <begin position="109"/>
        <end position="144"/>
    </location>
</feature>
<dbReference type="PANTHER" id="PTHR14493">
    <property type="entry name" value="UNKEMPT FAMILY MEMBER"/>
    <property type="match status" value="1"/>
</dbReference>
<keyword evidence="6" id="KW-0040">ANK repeat</keyword>
<dbReference type="eggNOG" id="KOG1595">
    <property type="taxonomic scope" value="Eukaryota"/>
</dbReference>
<evidence type="ECO:0000259" key="8">
    <source>
        <dbReference type="PROSITE" id="PS50103"/>
    </source>
</evidence>
<evidence type="ECO:0000256" key="2">
    <source>
        <dbReference type="ARBA" id="ARBA00022737"/>
    </source>
</evidence>
<evidence type="ECO:0000256" key="1">
    <source>
        <dbReference type="ARBA" id="ARBA00022723"/>
    </source>
</evidence>
<dbReference type="InterPro" id="IPR002110">
    <property type="entry name" value="Ankyrin_rpt"/>
</dbReference>
<keyword evidence="5" id="KW-0238">DNA-binding</keyword>
<proteinExistence type="predicted"/>
<keyword evidence="10" id="KW-1185">Reference proteome</keyword>
<dbReference type="GO" id="GO:0006355">
    <property type="term" value="P:regulation of DNA-templated transcription"/>
    <property type="evidence" value="ECO:0007669"/>
    <property type="project" value="UniProtKB-ARBA"/>
</dbReference>
<dbReference type="EMBL" id="KE622262">
    <property type="protein sequence ID" value="EXC43315.1"/>
    <property type="molecule type" value="Genomic_DNA"/>
</dbReference>
<dbReference type="InterPro" id="IPR045234">
    <property type="entry name" value="Unkempt-like"/>
</dbReference>
<evidence type="ECO:0000313" key="10">
    <source>
        <dbReference type="Proteomes" id="UP000030645"/>
    </source>
</evidence>
<dbReference type="Gene3D" id="3.30.1370.210">
    <property type="match status" value="1"/>
</dbReference>
<reference evidence="10" key="1">
    <citation type="submission" date="2013-01" db="EMBL/GenBank/DDBJ databases">
        <title>Draft Genome Sequence of a Mulberry Tree, Morus notabilis C.K. Schneid.</title>
        <authorList>
            <person name="He N."/>
            <person name="Zhao S."/>
        </authorList>
    </citation>
    <scope>NUCLEOTIDE SEQUENCE</scope>
</reference>
<dbReference type="Proteomes" id="UP000030645">
    <property type="component" value="Unassembled WGS sequence"/>
</dbReference>
<dbReference type="Pfam" id="PF25512">
    <property type="entry name" value="zf-CCCH_AtC3H23"/>
    <property type="match status" value="1"/>
</dbReference>
<dbReference type="Gene3D" id="1.25.40.20">
    <property type="entry name" value="Ankyrin repeat-containing domain"/>
    <property type="match status" value="1"/>
</dbReference>
<organism evidence="9 10">
    <name type="scientific">Morus notabilis</name>
    <dbReference type="NCBI Taxonomy" id="981085"/>
    <lineage>
        <taxon>Eukaryota</taxon>
        <taxon>Viridiplantae</taxon>
        <taxon>Streptophyta</taxon>
        <taxon>Embryophyta</taxon>
        <taxon>Tracheophyta</taxon>
        <taxon>Spermatophyta</taxon>
        <taxon>Magnoliopsida</taxon>
        <taxon>eudicotyledons</taxon>
        <taxon>Gunneridae</taxon>
        <taxon>Pentapetalae</taxon>
        <taxon>rosids</taxon>
        <taxon>fabids</taxon>
        <taxon>Rosales</taxon>
        <taxon>Moraceae</taxon>
        <taxon>Moreae</taxon>
        <taxon>Morus</taxon>
    </lineage>
</organism>
<dbReference type="InterPro" id="IPR057444">
    <property type="entry name" value="Znf-CCCH_AtC3H23-like"/>
</dbReference>